<gene>
    <name evidence="2" type="ORF">FYJ82_01480</name>
</gene>
<dbReference type="EMBL" id="VUNP01000004">
    <property type="protein sequence ID" value="MST53125.1"/>
    <property type="molecule type" value="Genomic_DNA"/>
</dbReference>
<comment type="caution">
    <text evidence="2">The sequence shown here is derived from an EMBL/GenBank/DDBJ whole genome shotgun (WGS) entry which is preliminary data.</text>
</comment>
<sequence>MSIICFSCHIFSLTFFVNTGSKDANGKTIYTVADQKQPARLEFKTKLQTDNTYYLQAPYSLRKSKGVIGIQLNDRWYRYTQSYDETQLWNIASRQKDEDLKLSFDFYVNEAHQEAADKSLAKLEYVRAADDDIAKVLEARRKQGLNVTSWGNTFIKAKTNITDDSTVMITSIPYNPGWKVKVDGKEVSTKEVWGSLLSFPITKGKHKVEMTFTPDGFWLGTFISLETGIAVVLITLKFKKQGDTNATN</sequence>
<dbReference type="PANTHER" id="PTHR38454">
    <property type="entry name" value="INTEGRAL MEMBRANE PROTEIN-RELATED"/>
    <property type="match status" value="1"/>
</dbReference>
<dbReference type="Pfam" id="PF09586">
    <property type="entry name" value="YfhO"/>
    <property type="match status" value="1"/>
</dbReference>
<evidence type="ECO:0000313" key="3">
    <source>
        <dbReference type="Proteomes" id="UP000471052"/>
    </source>
</evidence>
<keyword evidence="1" id="KW-1133">Transmembrane helix</keyword>
<keyword evidence="1" id="KW-0812">Transmembrane</keyword>
<proteinExistence type="predicted"/>
<accession>A0A6N7WMS4</accession>
<keyword evidence="1" id="KW-0472">Membrane</keyword>
<organism evidence="2 3">
    <name type="scientific">Streptococcus alactolyticus</name>
    <dbReference type="NCBI Taxonomy" id="29389"/>
    <lineage>
        <taxon>Bacteria</taxon>
        <taxon>Bacillati</taxon>
        <taxon>Bacillota</taxon>
        <taxon>Bacilli</taxon>
        <taxon>Lactobacillales</taxon>
        <taxon>Streptococcaceae</taxon>
        <taxon>Streptococcus</taxon>
    </lineage>
</organism>
<dbReference type="Proteomes" id="UP000471052">
    <property type="component" value="Unassembled WGS sequence"/>
</dbReference>
<feature type="transmembrane region" description="Helical" evidence="1">
    <location>
        <begin position="216"/>
        <end position="236"/>
    </location>
</feature>
<name>A0A6N7WMS4_STRAY</name>
<dbReference type="PANTHER" id="PTHR38454:SF1">
    <property type="entry name" value="INTEGRAL MEMBRANE PROTEIN"/>
    <property type="match status" value="1"/>
</dbReference>
<evidence type="ECO:0000256" key="1">
    <source>
        <dbReference type="SAM" id="Phobius"/>
    </source>
</evidence>
<evidence type="ECO:0000313" key="2">
    <source>
        <dbReference type="EMBL" id="MST53125.1"/>
    </source>
</evidence>
<protein>
    <submittedName>
        <fullName evidence="2">YfhO family protein</fullName>
    </submittedName>
</protein>
<dbReference type="AlphaFoldDB" id="A0A6N7WMS4"/>
<reference evidence="2 3" key="1">
    <citation type="submission" date="2019-08" db="EMBL/GenBank/DDBJ databases">
        <title>In-depth cultivation of the pig gut microbiome towards novel bacterial diversity and tailored functional studies.</title>
        <authorList>
            <person name="Wylensek D."/>
            <person name="Hitch T.C.A."/>
            <person name="Clavel T."/>
        </authorList>
    </citation>
    <scope>NUCLEOTIDE SEQUENCE [LARGE SCALE GENOMIC DNA]</scope>
    <source>
        <strain evidence="2 3">BL-178-WT-3A</strain>
    </source>
</reference>
<dbReference type="InterPro" id="IPR018580">
    <property type="entry name" value="Uncharacterised_YfhO"/>
</dbReference>